<dbReference type="OrthoDB" id="10266696at2759"/>
<feature type="compositionally biased region" description="Pro residues" evidence="6">
    <location>
        <begin position="1397"/>
        <end position="1413"/>
    </location>
</feature>
<keyword evidence="1" id="KW-0479">Metal-binding</keyword>
<feature type="compositionally biased region" description="Gly residues" evidence="6">
    <location>
        <begin position="842"/>
        <end position="852"/>
    </location>
</feature>
<keyword evidence="9" id="KW-1185">Reference proteome</keyword>
<feature type="region of interest" description="Disordered" evidence="6">
    <location>
        <begin position="1151"/>
        <end position="1285"/>
    </location>
</feature>
<feature type="compositionally biased region" description="Low complexity" evidence="6">
    <location>
        <begin position="832"/>
        <end position="841"/>
    </location>
</feature>
<dbReference type="Gene3D" id="1.10.220.150">
    <property type="entry name" value="Arf GTPase activating protein"/>
    <property type="match status" value="1"/>
</dbReference>
<proteinExistence type="predicted"/>
<feature type="compositionally biased region" description="Basic residues" evidence="6">
    <location>
        <begin position="1375"/>
        <end position="1391"/>
    </location>
</feature>
<dbReference type="EMBL" id="KB932209">
    <property type="protein sequence ID" value="KCV68230.1"/>
    <property type="molecule type" value="Genomic_DNA"/>
</dbReference>
<reference evidence="8" key="1">
    <citation type="submission" date="2013-04" db="EMBL/GenBank/DDBJ databases">
        <title>The Genome Sequence of Fonticula alba ATCC 38817.</title>
        <authorList>
            <consortium name="The Broad Institute Genomics Platform"/>
            <person name="Russ C."/>
            <person name="Cuomo C."/>
            <person name="Burger G."/>
            <person name="Gray M.W."/>
            <person name="Holland P.W.H."/>
            <person name="King N."/>
            <person name="Lang F.B.F."/>
            <person name="Roger A.J."/>
            <person name="Ruiz-Trillo I."/>
            <person name="Brown M."/>
            <person name="Walker B."/>
            <person name="Young S."/>
            <person name="Zeng Q."/>
            <person name="Gargeya S."/>
            <person name="Fitzgerald M."/>
            <person name="Haas B."/>
            <person name="Abouelleil A."/>
            <person name="Allen A.W."/>
            <person name="Alvarado L."/>
            <person name="Arachchi H.M."/>
            <person name="Berlin A.M."/>
            <person name="Chapman S.B."/>
            <person name="Gainer-Dewar J."/>
            <person name="Goldberg J."/>
            <person name="Griggs A."/>
            <person name="Gujja S."/>
            <person name="Hansen M."/>
            <person name="Howarth C."/>
            <person name="Imamovic A."/>
            <person name="Ireland A."/>
            <person name="Larimer J."/>
            <person name="McCowan C."/>
            <person name="Murphy C."/>
            <person name="Pearson M."/>
            <person name="Poon T.W."/>
            <person name="Priest M."/>
            <person name="Roberts A."/>
            <person name="Saif S."/>
            <person name="Shea T."/>
            <person name="Sisk P."/>
            <person name="Sykes S."/>
            <person name="Wortman J."/>
            <person name="Nusbaum C."/>
            <person name="Birren B."/>
        </authorList>
    </citation>
    <scope>NUCLEOTIDE SEQUENCE [LARGE SCALE GENOMIC DNA]</scope>
    <source>
        <strain evidence="8">ATCC 38817</strain>
    </source>
</reference>
<dbReference type="GO" id="GO:0005096">
    <property type="term" value="F:GTPase activator activity"/>
    <property type="evidence" value="ECO:0007669"/>
    <property type="project" value="InterPro"/>
</dbReference>
<dbReference type="SMART" id="SM00105">
    <property type="entry name" value="ArfGap"/>
    <property type="match status" value="1"/>
</dbReference>
<evidence type="ECO:0000256" key="4">
    <source>
        <dbReference type="PROSITE-ProRule" id="PRU00023"/>
    </source>
</evidence>
<evidence type="ECO:0000256" key="1">
    <source>
        <dbReference type="ARBA" id="ARBA00022723"/>
    </source>
</evidence>
<sequence length="1644" mass="174612">MSRSGPLAIRLHNDFDTEESSKGLLIRENASTREILREAVRKFRVGVSDTTDISDYAIILTIGPSEWILPDAPFGAIHRFMDAVKGYKMPPAPRDPLYVTQFSPDSYENARIFLTRKKKFVSIAVGHVSSVRDSSSSCRLGIDDSMSAKAVIQQAIVKMGLSFSVEQCNLWFIHDGITERCFDYLEHPSMTISYWRRRGQRENIRLVIRPRQVNPHGLVVLSTLGEVYPPPQPEDSPFRVKCKERKYLNSAWLACLRSFPANNQCADCTAPWPRFVSLNLGIFLCEDCAGIHMDLSTCSENSGHHQALPFWSKIRPMDFFNWSSDLFELFVLIGNARSNSLWERFLHRPQPDYDRAQFIAGEAIMKQAQPDNDQIAACLTPSQPELPILRGPPFPQYYDWVKPLPMAVLDIKRRFIINKYIFRRYSLDLSRAILPSRTPIEVLFRSIANANHALVAHLLAQGTSAFVKGVIDPNQQHPNKTSFFGQSPLHFSALRSNSPMSLLLTWAGCNPSARDNRQRSPLHFASAIKRKQTDFNTQLFRESQVLFDALEREFFDLEPVHDPSGHPALRADVRAACSLFLLHFGQPSEHLVQEFVSPEGRQIRLFLASIPDAGIQRLFASAVAEIEHRWSHRTEAEAAAANYSSDVAVLLSDAMNSDELLVAQMSDDHLPLLLDALTAEVTLREQASVYLRHIRAVGPRQHARPRPRQKPANRDSVAQAVSAWESRKSLSAEAIAAQSGTSVEHLQASMAGASFFVSAPAGHPGRPGHAFGAAATPDPEPAPSTSFSSVFRQAFSRKSSAISSEAGPAGVGSASTLGAKSRNAAGKSQANSTGPSTTSAGAGAGAGAGPGTGAGSGTELIFRTLGTGPGYSPVPSQWMEDLLNMQLAELSSISGVASELLLMSDISQDLLLSVDDRLGMDLVDQASNSRTVFVSGDPPTAGGMPTGGNSQGGSPASKQSFAVDMTQIINKQGGSSPGGRADSPISGMKPPPGQPPAHLRAGSLAHNGAPQLAPGPFQGTNRLSMMRSPTPLGPGEGGSSGGPGTAAALPGNSLHHTSFSPSRPSPGVHSQHQMHRFSASPALTGSFSSQPQPGPGGYSASASAYHAGQQAQAPQLPPSLLGNSTSSVGAPAAVTGTSSPANMGSSLYFIQQQQQQQQQQPGQHLPQHASAQLQPPAQYSAGLSTHPYPLHPPSPALPHHIHQHSNAMPVPHHPGHQQPQGSGSVPMSMFLPPSIVSSPPGQQALHPQPGPQAGLSRSTMSSSLSDFRGPAGLAPPAPGSGVYAGPPASALPPALQSNWQARTRASSIAGDLPSGRILPESQSPLSATALPPKLTAPPSQALAPAASYDQQTIDPRMHQQFQQQTHQQQAQHPFAHPHQHQHQRQQHHTHHSQPPSQQVPPPGAGHFPQPSPPAGALFSGAALPPPPPPATMHLPAAPGSTAAVRPPQHPPRVAGPGTSPAQPVAAASAVAAAAGSSVPHPVSAPVPTPASPLSTQSPVASPTGCPRREAERGLSAIVCEQLTPLTSQMVASLGNLPARVGPGTAGLPEGLHEASKRLLQATDGFLAELVRCGGSMACSMDPALAELGVALTKGAGEVAQAAGQLRVCFADTQPVTEADAFRVAVRGRLLLLMQAVRQALSLCS</sequence>
<dbReference type="InterPro" id="IPR037278">
    <property type="entry name" value="ARFGAP/RecO"/>
</dbReference>
<feature type="compositionally biased region" description="Gly residues" evidence="6">
    <location>
        <begin position="1034"/>
        <end position="1044"/>
    </location>
</feature>
<dbReference type="Pfam" id="PF01412">
    <property type="entry name" value="ArfGap"/>
    <property type="match status" value="1"/>
</dbReference>
<feature type="region of interest" description="Disordered" evidence="6">
    <location>
        <begin position="767"/>
        <end position="787"/>
    </location>
</feature>
<evidence type="ECO:0000259" key="7">
    <source>
        <dbReference type="PROSITE" id="PS50115"/>
    </source>
</evidence>
<feature type="compositionally biased region" description="Low complexity" evidence="6">
    <location>
        <begin position="1151"/>
        <end position="1160"/>
    </location>
</feature>
<feature type="compositionally biased region" description="Polar residues" evidence="6">
    <location>
        <begin position="1169"/>
        <end position="1183"/>
    </location>
</feature>
<dbReference type="Gene3D" id="1.25.40.20">
    <property type="entry name" value="Ankyrin repeat-containing domain"/>
    <property type="match status" value="1"/>
</dbReference>
<feature type="region of interest" description="Disordered" evidence="6">
    <location>
        <begin position="822"/>
        <end position="852"/>
    </location>
</feature>
<dbReference type="GeneID" id="20529879"/>
<feature type="compositionally biased region" description="Low complexity" evidence="6">
    <location>
        <begin position="1358"/>
        <end position="1374"/>
    </location>
</feature>
<feature type="domain" description="Arf-GAP" evidence="7">
    <location>
        <begin position="250"/>
        <end position="343"/>
    </location>
</feature>
<dbReference type="PROSITE" id="PS50115">
    <property type="entry name" value="ARFGAP"/>
    <property type="match status" value="1"/>
</dbReference>
<dbReference type="SUPFAM" id="SSF48403">
    <property type="entry name" value="Ankyrin repeat"/>
    <property type="match status" value="1"/>
</dbReference>
<organism evidence="8">
    <name type="scientific">Fonticula alba</name>
    <name type="common">Slime mold</name>
    <dbReference type="NCBI Taxonomy" id="691883"/>
    <lineage>
        <taxon>Eukaryota</taxon>
        <taxon>Rotosphaerida</taxon>
        <taxon>Fonticulaceae</taxon>
        <taxon>Fonticula</taxon>
    </lineage>
</organism>
<keyword evidence="3" id="KW-0862">Zinc</keyword>
<feature type="region of interest" description="Disordered" evidence="6">
    <location>
        <begin position="1310"/>
        <end position="1507"/>
    </location>
</feature>
<evidence type="ECO:0000256" key="5">
    <source>
        <dbReference type="PROSITE-ProRule" id="PRU00288"/>
    </source>
</evidence>
<dbReference type="eggNOG" id="KOG0521">
    <property type="taxonomic scope" value="Eukaryota"/>
</dbReference>
<evidence type="ECO:0000313" key="8">
    <source>
        <dbReference type="EMBL" id="KCV68230.1"/>
    </source>
</evidence>
<dbReference type="RefSeq" id="XP_009497284.1">
    <property type="nucleotide sequence ID" value="XM_009499009.1"/>
</dbReference>
<evidence type="ECO:0000256" key="3">
    <source>
        <dbReference type="ARBA" id="ARBA00022833"/>
    </source>
</evidence>
<dbReference type="SUPFAM" id="SSF57863">
    <property type="entry name" value="ArfGap/RecO-like zinc finger"/>
    <property type="match status" value="1"/>
</dbReference>
<dbReference type="InterPro" id="IPR038508">
    <property type="entry name" value="ArfGAP_dom_sf"/>
</dbReference>
<protein>
    <recommendedName>
        <fullName evidence="7">Arf-GAP domain-containing protein</fullName>
    </recommendedName>
</protein>
<keyword evidence="2 5" id="KW-0863">Zinc-finger</keyword>
<keyword evidence="4" id="KW-0040">ANK repeat</keyword>
<name>A0A058Z1T5_FONAL</name>
<dbReference type="InterPro" id="IPR002110">
    <property type="entry name" value="Ankyrin_rpt"/>
</dbReference>
<evidence type="ECO:0000313" key="9">
    <source>
        <dbReference type="Proteomes" id="UP000030693"/>
    </source>
</evidence>
<dbReference type="Proteomes" id="UP000030693">
    <property type="component" value="Unassembled WGS sequence"/>
</dbReference>
<accession>A0A058Z1T5</accession>
<dbReference type="PRINTS" id="PR00405">
    <property type="entry name" value="REVINTRACTNG"/>
</dbReference>
<dbReference type="GO" id="GO:0008270">
    <property type="term" value="F:zinc ion binding"/>
    <property type="evidence" value="ECO:0007669"/>
    <property type="project" value="UniProtKB-KW"/>
</dbReference>
<dbReference type="InterPro" id="IPR001164">
    <property type="entry name" value="ArfGAP_dom"/>
</dbReference>
<dbReference type="PROSITE" id="PS50088">
    <property type="entry name" value="ANK_REPEAT"/>
    <property type="match status" value="1"/>
</dbReference>
<evidence type="ECO:0000256" key="2">
    <source>
        <dbReference type="ARBA" id="ARBA00022771"/>
    </source>
</evidence>
<feature type="compositionally biased region" description="Low complexity" evidence="6">
    <location>
        <begin position="1459"/>
        <end position="1481"/>
    </location>
</feature>
<feature type="compositionally biased region" description="Low complexity" evidence="6">
    <location>
        <begin position="1216"/>
        <end position="1226"/>
    </location>
</feature>
<feature type="region of interest" description="Disordered" evidence="6">
    <location>
        <begin position="970"/>
        <end position="1139"/>
    </location>
</feature>
<dbReference type="InterPro" id="IPR045258">
    <property type="entry name" value="ACAP1/2/3-like"/>
</dbReference>
<feature type="compositionally biased region" description="Low complexity" evidence="6">
    <location>
        <begin position="1323"/>
        <end position="1347"/>
    </location>
</feature>
<dbReference type="PANTHER" id="PTHR23180">
    <property type="entry name" value="CENTAURIN/ARF"/>
    <property type="match status" value="1"/>
</dbReference>
<dbReference type="InterPro" id="IPR036770">
    <property type="entry name" value="Ankyrin_rpt-contain_sf"/>
</dbReference>
<feature type="compositionally biased region" description="Low complexity" evidence="6">
    <location>
        <begin position="1098"/>
        <end position="1122"/>
    </location>
</feature>
<evidence type="ECO:0000256" key="6">
    <source>
        <dbReference type="SAM" id="MobiDB-lite"/>
    </source>
</evidence>
<feature type="repeat" description="ANK" evidence="4">
    <location>
        <begin position="484"/>
        <end position="516"/>
    </location>
</feature>
<gene>
    <name evidence="8" type="ORF">H696_05154</name>
</gene>
<dbReference type="PANTHER" id="PTHR23180:SF160">
    <property type="entry name" value="ADP-RIBOSYLATION FACTOR GTPASE-ACTIVATING PROTEIN EFFECTOR PROTEIN 1"/>
    <property type="match status" value="1"/>
</dbReference>
<dbReference type="STRING" id="691883.A0A058Z1T5"/>
<feature type="region of interest" description="Disordered" evidence="6">
    <location>
        <begin position="933"/>
        <end position="958"/>
    </location>
</feature>
<feature type="compositionally biased region" description="Low complexity" evidence="6">
    <location>
        <begin position="1256"/>
        <end position="1272"/>
    </location>
</feature>